<dbReference type="InterPro" id="IPR029017">
    <property type="entry name" value="Enolase-like_N"/>
</dbReference>
<dbReference type="InParanoid" id="A0A6C2YRP4"/>
<dbReference type="CDD" id="cd03316">
    <property type="entry name" value="MR_like"/>
    <property type="match status" value="1"/>
</dbReference>
<keyword evidence="6" id="KW-1185">Reference proteome</keyword>
<protein>
    <recommendedName>
        <fullName evidence="4">Mandelate racemase/muconate lactonizing enzyme C-terminal domain-containing protein</fullName>
    </recommendedName>
</protein>
<dbReference type="Pfam" id="PF13378">
    <property type="entry name" value="MR_MLE_C"/>
    <property type="match status" value="1"/>
</dbReference>
<dbReference type="PANTHER" id="PTHR13794">
    <property type="entry name" value="ENOLASE SUPERFAMILY, MANDELATE RACEMASE"/>
    <property type="match status" value="1"/>
</dbReference>
<dbReference type="EMBL" id="LR586016">
    <property type="protein sequence ID" value="VIP03839.1"/>
    <property type="molecule type" value="Genomic_DNA"/>
</dbReference>
<evidence type="ECO:0000256" key="3">
    <source>
        <dbReference type="ARBA" id="ARBA00022842"/>
    </source>
</evidence>
<dbReference type="Gene3D" id="3.30.390.10">
    <property type="entry name" value="Enolase-like, N-terminal domain"/>
    <property type="match status" value="1"/>
</dbReference>
<evidence type="ECO:0000313" key="5">
    <source>
        <dbReference type="EMBL" id="VIP03839.1"/>
    </source>
</evidence>
<sequence length="359" mass="38397">MSISGVVCRWLKVPASRGKVSLAGGDSAEPAKPVDVILVEIQTTEGVTGLGVTLSHHGGAAALLALLEHDIAPLVRDEDAAAHEKIGAKVKQSLRRLDSDGLISRAYAAIDIALWDLKGKLANLPLWRLLGAARPTASAFLTVRETRQAAKKAAELGAIGVRVELAACDPEADAQTVGEVRASLGDAAWLAAAANERYDLGTALALGQIFDNEYALDWFESPTISSDIRAYRKLSSRLDLAIATGDRFRSPSDARGWLRHPIARVLRPDVLRLGGITPWLRLAAMAEPTPIVLSPYRLPEIGIHLACGIQIVQAVEWVDTLSPLWEVGPEFRNGQLVPPTAPGLGLVLNEKTVKRLAVS</sequence>
<reference evidence="5" key="1">
    <citation type="submission" date="2019-04" db="EMBL/GenBank/DDBJ databases">
        <authorList>
            <consortium name="Science for Life Laboratories"/>
        </authorList>
    </citation>
    <scope>NUCLEOTIDE SEQUENCE</scope>
    <source>
        <strain evidence="5">MBLW1</strain>
    </source>
</reference>
<dbReference type="InterPro" id="IPR029065">
    <property type="entry name" value="Enolase_C-like"/>
</dbReference>
<evidence type="ECO:0000313" key="6">
    <source>
        <dbReference type="Proteomes" id="UP000464378"/>
    </source>
</evidence>
<keyword evidence="3" id="KW-0460">Magnesium</keyword>
<feature type="domain" description="Mandelate racemase/muconate lactonizing enzyme C-terminal" evidence="4">
    <location>
        <begin position="143"/>
        <end position="241"/>
    </location>
</feature>
<dbReference type="Gene3D" id="3.20.20.120">
    <property type="entry name" value="Enolase-like C-terminal domain"/>
    <property type="match status" value="1"/>
</dbReference>
<evidence type="ECO:0000256" key="1">
    <source>
        <dbReference type="ARBA" id="ARBA00001946"/>
    </source>
</evidence>
<organism evidence="5">
    <name type="scientific">Tuwongella immobilis</name>
    <dbReference type="NCBI Taxonomy" id="692036"/>
    <lineage>
        <taxon>Bacteria</taxon>
        <taxon>Pseudomonadati</taxon>
        <taxon>Planctomycetota</taxon>
        <taxon>Planctomycetia</taxon>
        <taxon>Gemmatales</taxon>
        <taxon>Gemmataceae</taxon>
        <taxon>Tuwongella</taxon>
    </lineage>
</organism>
<evidence type="ECO:0000259" key="4">
    <source>
        <dbReference type="SMART" id="SM00922"/>
    </source>
</evidence>
<dbReference type="SUPFAM" id="SSF51604">
    <property type="entry name" value="Enolase C-terminal domain-like"/>
    <property type="match status" value="1"/>
</dbReference>
<dbReference type="InterPro" id="IPR036849">
    <property type="entry name" value="Enolase-like_C_sf"/>
</dbReference>
<dbReference type="InterPro" id="IPR013341">
    <property type="entry name" value="Mandelate_racemase_N_dom"/>
</dbReference>
<gene>
    <name evidence="5" type="ORF">GMBLW1_01210</name>
</gene>
<name>A0A6C2YRP4_9BACT</name>
<dbReference type="RefSeq" id="WP_162658992.1">
    <property type="nucleotide sequence ID" value="NZ_LR593887.1"/>
</dbReference>
<dbReference type="InterPro" id="IPR013342">
    <property type="entry name" value="Mandelate_racemase_C"/>
</dbReference>
<dbReference type="SUPFAM" id="SSF54826">
    <property type="entry name" value="Enolase N-terminal domain-like"/>
    <property type="match status" value="1"/>
</dbReference>
<dbReference type="InterPro" id="IPR046945">
    <property type="entry name" value="RHMD-like"/>
</dbReference>
<dbReference type="AlphaFoldDB" id="A0A6C2YRP4"/>
<dbReference type="KEGG" id="tim:GMBLW1_01210"/>
<dbReference type="PANTHER" id="PTHR13794:SF58">
    <property type="entry name" value="MITOCHONDRIAL ENOLASE SUPERFAMILY MEMBER 1"/>
    <property type="match status" value="1"/>
</dbReference>
<accession>A0A6C2YRP4</accession>
<dbReference type="GO" id="GO:0000287">
    <property type="term" value="F:magnesium ion binding"/>
    <property type="evidence" value="ECO:0007669"/>
    <property type="project" value="TreeGrafter"/>
</dbReference>
<evidence type="ECO:0000256" key="2">
    <source>
        <dbReference type="ARBA" id="ARBA00022723"/>
    </source>
</evidence>
<comment type="cofactor">
    <cofactor evidence="1">
        <name>Mg(2+)</name>
        <dbReference type="ChEBI" id="CHEBI:18420"/>
    </cofactor>
</comment>
<dbReference type="InterPro" id="IPR018110">
    <property type="entry name" value="Mandel_Rmase/mucon_lact_enz_CS"/>
</dbReference>
<dbReference type="GO" id="GO:0009063">
    <property type="term" value="P:amino acid catabolic process"/>
    <property type="evidence" value="ECO:0007669"/>
    <property type="project" value="InterPro"/>
</dbReference>
<dbReference type="SMART" id="SM00922">
    <property type="entry name" value="MR_MLE"/>
    <property type="match status" value="1"/>
</dbReference>
<dbReference type="Pfam" id="PF02746">
    <property type="entry name" value="MR_MLE_N"/>
    <property type="match status" value="1"/>
</dbReference>
<dbReference type="PROSITE" id="PS00908">
    <property type="entry name" value="MR_MLE_1"/>
    <property type="match status" value="1"/>
</dbReference>
<keyword evidence="2" id="KW-0479">Metal-binding</keyword>
<proteinExistence type="predicted"/>
<dbReference type="GO" id="GO:0016052">
    <property type="term" value="P:carbohydrate catabolic process"/>
    <property type="evidence" value="ECO:0007669"/>
    <property type="project" value="TreeGrafter"/>
</dbReference>
<dbReference type="GO" id="GO:0016836">
    <property type="term" value="F:hydro-lyase activity"/>
    <property type="evidence" value="ECO:0007669"/>
    <property type="project" value="TreeGrafter"/>
</dbReference>
<dbReference type="Proteomes" id="UP000464378">
    <property type="component" value="Chromosome"/>
</dbReference>
<dbReference type="EMBL" id="LR593887">
    <property type="protein sequence ID" value="VTS05045.1"/>
    <property type="molecule type" value="Genomic_DNA"/>
</dbReference>